<evidence type="ECO:0000256" key="8">
    <source>
        <dbReference type="ARBA" id="ARBA00023157"/>
    </source>
</evidence>
<dbReference type="InterPro" id="IPR000788">
    <property type="entry name" value="RNR_lg_C"/>
</dbReference>
<sequence length="689" mass="75686">MTKFGPTGQAVYERTYSRTKKDGSKETWPETVDRVVNGNFDLVTPVDYFQAEAEADEVRELIKSFKMIPAGRHLWASGVKGPGGSRQFLFNCWVSGWYEKVSDHFRFTLMRLAEGGGVGANYGSAYLYRYGRIRQNVDVHIVCDPMHQDYEAMKAAGLLSDAYSPDYAGSYMEVEDSREGWADALSDLIEAAWDATATPVRVYDVSRVRCKGSRIKSFGGTASGPAPLAKMLRDVGEILSELADPENPYSLTLDPITAMEIDHAIGECVVAGGVRRSARMSILPWNDPWISEFLAAKKDTGKHWTTNVSVAVDRLFFDALDGLASPKDQAKANEVLTAVAEGMLTNGEPGFWNYDLNQVGEVDEIIASNPCGEIGLTGFGEPCNLGHVNLDEFAPKNPKDGFDLNGAIRAAKLMTRFLIRATFGDVTDPRSRAILDRNRRIGVGLIGYQSAFAKLGIRYSESHAHPYVRHVLSSLRKAVRAEARRYASELRIPEPIKVTTVAPTGTVAKLTGASEGIHPIYARYFIRRIRFSTVDQDQAATLADYRAQGYKVEPCMYAPNTAVVEIPTVDPLVAQVEALGYPADIVESADEISVEDMLRVQAMVQEVYADNAVSFTVNVPAGKMTPAELSALLAKYLPRLKGTTLMVDESRPQAPYERLSREAFEALSSGYQVADSIDEECANGACPVR</sequence>
<comment type="similarity">
    <text evidence="2">Belongs to the class II ribonucleoside-triphosphate reductase family.</text>
</comment>
<evidence type="ECO:0000256" key="4">
    <source>
        <dbReference type="ARBA" id="ARBA00021063"/>
    </source>
</evidence>
<keyword evidence="10" id="KW-0170">Cobalt</keyword>
<evidence type="ECO:0000313" key="16">
    <source>
        <dbReference type="Proteomes" id="UP001500320"/>
    </source>
</evidence>
<keyword evidence="8" id="KW-1015">Disulfide bond</keyword>
<evidence type="ECO:0000259" key="13">
    <source>
        <dbReference type="Pfam" id="PF17975"/>
    </source>
</evidence>
<dbReference type="Pfam" id="PF02867">
    <property type="entry name" value="Ribonuc_red_lgC"/>
    <property type="match status" value="2"/>
</dbReference>
<evidence type="ECO:0000259" key="14">
    <source>
        <dbReference type="Pfam" id="PF21995"/>
    </source>
</evidence>
<dbReference type="Gene3D" id="3.90.1390.10">
    <property type="entry name" value="b-12 dependent (class ii) ribonucleotide reductase, chain A, domain 3"/>
    <property type="match status" value="1"/>
</dbReference>
<keyword evidence="7" id="KW-0560">Oxidoreductase</keyword>
<comment type="catalytic activity">
    <reaction evidence="11">
        <text>a 2'-deoxyribonucleoside 5'-triphosphate + [thioredoxin]-disulfide + H2O = a ribonucleoside 5'-triphosphate + [thioredoxin]-dithiol</text>
        <dbReference type="Rhea" id="RHEA:12701"/>
        <dbReference type="Rhea" id="RHEA-COMP:10698"/>
        <dbReference type="Rhea" id="RHEA-COMP:10700"/>
        <dbReference type="ChEBI" id="CHEBI:15377"/>
        <dbReference type="ChEBI" id="CHEBI:29950"/>
        <dbReference type="ChEBI" id="CHEBI:50058"/>
        <dbReference type="ChEBI" id="CHEBI:61557"/>
        <dbReference type="ChEBI" id="CHEBI:61560"/>
        <dbReference type="EC" id="1.17.4.2"/>
    </reaction>
</comment>
<comment type="cofactor">
    <cofactor evidence="1">
        <name>adenosylcob(III)alamin</name>
        <dbReference type="ChEBI" id="CHEBI:18408"/>
    </cofactor>
</comment>
<dbReference type="PANTHER" id="PTHR43371">
    <property type="entry name" value="VITAMIN B12-DEPENDENT RIBONUCLEOTIDE REDUCTASE"/>
    <property type="match status" value="1"/>
</dbReference>
<comment type="caution">
    <text evidence="15">The sequence shown here is derived from an EMBL/GenBank/DDBJ whole genome shotgun (WGS) entry which is preliminary data.</text>
</comment>
<dbReference type="InterPro" id="IPR054158">
    <property type="entry name" value="RNR-II_ins_dom"/>
</dbReference>
<evidence type="ECO:0000259" key="12">
    <source>
        <dbReference type="Pfam" id="PF02867"/>
    </source>
</evidence>
<dbReference type="InterPro" id="IPR013345">
    <property type="entry name" value="RTP_Rdtase_AdoCbl-dep"/>
</dbReference>
<keyword evidence="16" id="KW-1185">Reference proteome</keyword>
<keyword evidence="5" id="KW-0846">Cobalamin</keyword>
<reference evidence="16" key="1">
    <citation type="journal article" date="2019" name="Int. J. Syst. Evol. Microbiol.">
        <title>The Global Catalogue of Microorganisms (GCM) 10K type strain sequencing project: providing services to taxonomists for standard genome sequencing and annotation.</title>
        <authorList>
            <consortium name="The Broad Institute Genomics Platform"/>
            <consortium name="The Broad Institute Genome Sequencing Center for Infectious Disease"/>
            <person name="Wu L."/>
            <person name="Ma J."/>
        </authorList>
    </citation>
    <scope>NUCLEOTIDE SEQUENCE [LARGE SCALE GENOMIC DNA]</scope>
    <source>
        <strain evidence="16">JCM 9373</strain>
    </source>
</reference>
<evidence type="ECO:0000256" key="11">
    <source>
        <dbReference type="ARBA" id="ARBA00048987"/>
    </source>
</evidence>
<evidence type="ECO:0000313" key="15">
    <source>
        <dbReference type="EMBL" id="GAA3136858.1"/>
    </source>
</evidence>
<dbReference type="Gene3D" id="3.30.1620.10">
    <property type="entry name" value="b-12 dependent (class ii) ribonucleotide reductase, Chain A, Domain 2"/>
    <property type="match status" value="1"/>
</dbReference>
<name>A0ABP6N5K5_9ACTN</name>
<dbReference type="InterPro" id="IPR040763">
    <property type="entry name" value="RNR_alpha_hel"/>
</dbReference>
<keyword evidence="6" id="KW-0235">DNA replication</keyword>
<feature type="domain" description="Ribonucleotide reductase alpha-helical" evidence="13">
    <location>
        <begin position="4"/>
        <end position="78"/>
    </location>
</feature>
<evidence type="ECO:0000256" key="1">
    <source>
        <dbReference type="ARBA" id="ARBA00001922"/>
    </source>
</evidence>
<dbReference type="EMBL" id="BAAAUT010000021">
    <property type="protein sequence ID" value="GAA3136858.1"/>
    <property type="molecule type" value="Genomic_DNA"/>
</dbReference>
<dbReference type="SUPFAM" id="SSF51998">
    <property type="entry name" value="PFL-like glycyl radical enzymes"/>
    <property type="match status" value="1"/>
</dbReference>
<evidence type="ECO:0000256" key="6">
    <source>
        <dbReference type="ARBA" id="ARBA00022705"/>
    </source>
</evidence>
<protein>
    <recommendedName>
        <fullName evidence="4">Adenosylcobalamin-dependent ribonucleoside-triphosphate reductase</fullName>
        <ecNumber evidence="3">1.17.4.2</ecNumber>
    </recommendedName>
</protein>
<feature type="domain" description="B12-dependent ribonucleotide reductase insertion" evidence="14">
    <location>
        <begin position="137"/>
        <end position="239"/>
    </location>
</feature>
<gene>
    <name evidence="15" type="primary">nrdJ</name>
    <name evidence="15" type="ORF">GCM10010466_29590</name>
</gene>
<dbReference type="Pfam" id="PF17975">
    <property type="entry name" value="RNR_Alpha"/>
    <property type="match status" value="1"/>
</dbReference>
<evidence type="ECO:0000256" key="2">
    <source>
        <dbReference type="ARBA" id="ARBA00005654"/>
    </source>
</evidence>
<dbReference type="Pfam" id="PF21995">
    <property type="entry name" value="RNR-II_ins_dom"/>
    <property type="match status" value="1"/>
</dbReference>
<evidence type="ECO:0000256" key="10">
    <source>
        <dbReference type="ARBA" id="ARBA00023285"/>
    </source>
</evidence>
<dbReference type="Gene3D" id="3.20.70.20">
    <property type="match status" value="1"/>
</dbReference>
<evidence type="ECO:0000256" key="7">
    <source>
        <dbReference type="ARBA" id="ARBA00023002"/>
    </source>
</evidence>
<proteinExistence type="inferred from homology"/>
<keyword evidence="9" id="KW-0676">Redox-active center</keyword>
<dbReference type="Proteomes" id="UP001500320">
    <property type="component" value="Unassembled WGS sequence"/>
</dbReference>
<organism evidence="15 16">
    <name type="scientific">Planomonospora alba</name>
    <dbReference type="NCBI Taxonomy" id="161354"/>
    <lineage>
        <taxon>Bacteria</taxon>
        <taxon>Bacillati</taxon>
        <taxon>Actinomycetota</taxon>
        <taxon>Actinomycetes</taxon>
        <taxon>Streptosporangiales</taxon>
        <taxon>Streptosporangiaceae</taxon>
        <taxon>Planomonospora</taxon>
    </lineage>
</organism>
<dbReference type="NCBIfam" id="TIGR02505">
    <property type="entry name" value="RTPR"/>
    <property type="match status" value="1"/>
</dbReference>
<evidence type="ECO:0000256" key="3">
    <source>
        <dbReference type="ARBA" id="ARBA00012275"/>
    </source>
</evidence>
<evidence type="ECO:0000256" key="5">
    <source>
        <dbReference type="ARBA" id="ARBA00022628"/>
    </source>
</evidence>
<feature type="domain" description="Ribonucleotide reductase large subunit C-terminal" evidence="12">
    <location>
        <begin position="327"/>
        <end position="478"/>
    </location>
</feature>
<dbReference type="PANTHER" id="PTHR43371:SF1">
    <property type="entry name" value="RIBONUCLEOSIDE-DIPHOSPHATE REDUCTASE"/>
    <property type="match status" value="1"/>
</dbReference>
<dbReference type="InterPro" id="IPR050862">
    <property type="entry name" value="RdRp_reductase_class-2"/>
</dbReference>
<dbReference type="EC" id="1.17.4.2" evidence="3"/>
<feature type="domain" description="Ribonucleotide reductase large subunit C-terminal" evidence="12">
    <location>
        <begin position="498"/>
        <end position="633"/>
    </location>
</feature>
<accession>A0ABP6N5K5</accession>
<evidence type="ECO:0000256" key="9">
    <source>
        <dbReference type="ARBA" id="ARBA00023284"/>
    </source>
</evidence>